<reference evidence="7 8" key="1">
    <citation type="submission" date="2020-04" db="EMBL/GenBank/DDBJ databases">
        <title>Azohydromonas sp. isolated from soil.</title>
        <authorList>
            <person name="Dahal R.H."/>
        </authorList>
    </citation>
    <scope>NUCLEOTIDE SEQUENCE [LARGE SCALE GENOMIC DNA]</scope>
    <source>
        <strain evidence="7 8">G-1-1-14</strain>
    </source>
</reference>
<dbReference type="SMART" id="SM00346">
    <property type="entry name" value="HTH_ICLR"/>
    <property type="match status" value="1"/>
</dbReference>
<evidence type="ECO:0000259" key="6">
    <source>
        <dbReference type="PROSITE" id="PS51078"/>
    </source>
</evidence>
<keyword evidence="2" id="KW-0238">DNA-binding</keyword>
<dbReference type="PROSITE" id="PS51077">
    <property type="entry name" value="HTH_ICLR"/>
    <property type="match status" value="1"/>
</dbReference>
<feature type="domain" description="HTH iclR-type" evidence="5">
    <location>
        <begin position="29"/>
        <end position="89"/>
    </location>
</feature>
<comment type="caution">
    <text evidence="7">The sequence shown here is derived from an EMBL/GenBank/DDBJ whole genome shotgun (WGS) entry which is preliminary data.</text>
</comment>
<dbReference type="InterPro" id="IPR050707">
    <property type="entry name" value="HTH_MetabolicPath_Reg"/>
</dbReference>
<keyword evidence="1" id="KW-0805">Transcription regulation</keyword>
<feature type="domain" description="IclR-ED" evidence="6">
    <location>
        <begin position="90"/>
        <end position="272"/>
    </location>
</feature>
<dbReference type="PANTHER" id="PTHR30136">
    <property type="entry name" value="HELIX-TURN-HELIX TRANSCRIPTIONAL REGULATOR, ICLR FAMILY"/>
    <property type="match status" value="1"/>
</dbReference>
<protein>
    <submittedName>
        <fullName evidence="7">Helix-turn-helix domain-containing protein</fullName>
    </submittedName>
</protein>
<dbReference type="AlphaFoldDB" id="A0A848FE79"/>
<keyword evidence="3" id="KW-0804">Transcription</keyword>
<dbReference type="PANTHER" id="PTHR30136:SF34">
    <property type="entry name" value="TRANSCRIPTIONAL REGULATOR"/>
    <property type="match status" value="1"/>
</dbReference>
<proteinExistence type="predicted"/>
<dbReference type="Proteomes" id="UP000574067">
    <property type="component" value="Unassembled WGS sequence"/>
</dbReference>
<dbReference type="EMBL" id="JABBFW010000009">
    <property type="protein sequence ID" value="NML16201.1"/>
    <property type="molecule type" value="Genomic_DNA"/>
</dbReference>
<dbReference type="InterPro" id="IPR012794">
    <property type="entry name" value="PcaR_PcaU"/>
</dbReference>
<gene>
    <name evidence="7" type="ORF">HHL10_14565</name>
</gene>
<dbReference type="InterPro" id="IPR036390">
    <property type="entry name" value="WH_DNA-bd_sf"/>
</dbReference>
<evidence type="ECO:0000313" key="8">
    <source>
        <dbReference type="Proteomes" id="UP000574067"/>
    </source>
</evidence>
<dbReference type="RefSeq" id="WP_169161111.1">
    <property type="nucleotide sequence ID" value="NZ_JABBFW010000009.1"/>
</dbReference>
<dbReference type="NCBIfam" id="TIGR02431">
    <property type="entry name" value="pcaR_pcaU"/>
    <property type="match status" value="1"/>
</dbReference>
<dbReference type="SUPFAM" id="SSF55781">
    <property type="entry name" value="GAF domain-like"/>
    <property type="match status" value="1"/>
</dbReference>
<evidence type="ECO:0000256" key="4">
    <source>
        <dbReference type="SAM" id="MobiDB-lite"/>
    </source>
</evidence>
<dbReference type="InterPro" id="IPR029016">
    <property type="entry name" value="GAF-like_dom_sf"/>
</dbReference>
<dbReference type="Gene3D" id="3.30.450.40">
    <property type="match status" value="1"/>
</dbReference>
<dbReference type="InterPro" id="IPR014757">
    <property type="entry name" value="Tscrpt_reg_IclR_C"/>
</dbReference>
<evidence type="ECO:0000256" key="2">
    <source>
        <dbReference type="ARBA" id="ARBA00023125"/>
    </source>
</evidence>
<dbReference type="Pfam" id="PF01614">
    <property type="entry name" value="IclR_C"/>
    <property type="match status" value="1"/>
</dbReference>
<evidence type="ECO:0000259" key="5">
    <source>
        <dbReference type="PROSITE" id="PS51077"/>
    </source>
</evidence>
<evidence type="ECO:0000256" key="1">
    <source>
        <dbReference type="ARBA" id="ARBA00023015"/>
    </source>
</evidence>
<name>A0A848FE79_9BURK</name>
<dbReference type="InterPro" id="IPR036388">
    <property type="entry name" value="WH-like_DNA-bd_sf"/>
</dbReference>
<feature type="compositionally biased region" description="Pro residues" evidence="4">
    <location>
        <begin position="8"/>
        <end position="22"/>
    </location>
</feature>
<evidence type="ECO:0000256" key="3">
    <source>
        <dbReference type="ARBA" id="ARBA00023163"/>
    </source>
</evidence>
<dbReference type="GO" id="GO:0046278">
    <property type="term" value="P:3,4-dihydroxybenzoate metabolic process"/>
    <property type="evidence" value="ECO:0007669"/>
    <property type="project" value="InterPro"/>
</dbReference>
<organism evidence="7 8">
    <name type="scientific">Azohydromonas caseinilytica</name>
    <dbReference type="NCBI Taxonomy" id="2728836"/>
    <lineage>
        <taxon>Bacteria</taxon>
        <taxon>Pseudomonadati</taxon>
        <taxon>Pseudomonadota</taxon>
        <taxon>Betaproteobacteria</taxon>
        <taxon>Burkholderiales</taxon>
        <taxon>Sphaerotilaceae</taxon>
        <taxon>Azohydromonas</taxon>
    </lineage>
</organism>
<feature type="region of interest" description="Disordered" evidence="4">
    <location>
        <begin position="1"/>
        <end position="27"/>
    </location>
</feature>
<dbReference type="Pfam" id="PF09339">
    <property type="entry name" value="HTH_IclR"/>
    <property type="match status" value="1"/>
</dbReference>
<dbReference type="GO" id="GO:0045893">
    <property type="term" value="P:positive regulation of DNA-templated transcription"/>
    <property type="evidence" value="ECO:0007669"/>
    <property type="project" value="InterPro"/>
</dbReference>
<dbReference type="GO" id="GO:0003677">
    <property type="term" value="F:DNA binding"/>
    <property type="evidence" value="ECO:0007669"/>
    <property type="project" value="UniProtKB-KW"/>
</dbReference>
<dbReference type="SUPFAM" id="SSF46785">
    <property type="entry name" value="Winged helix' DNA-binding domain"/>
    <property type="match status" value="1"/>
</dbReference>
<dbReference type="Gene3D" id="1.10.10.10">
    <property type="entry name" value="Winged helix-like DNA-binding domain superfamily/Winged helix DNA-binding domain"/>
    <property type="match status" value="1"/>
</dbReference>
<accession>A0A848FE79</accession>
<dbReference type="InterPro" id="IPR005471">
    <property type="entry name" value="Tscrpt_reg_IclR_N"/>
</dbReference>
<evidence type="ECO:0000313" key="7">
    <source>
        <dbReference type="EMBL" id="NML16201.1"/>
    </source>
</evidence>
<dbReference type="GO" id="GO:0045892">
    <property type="term" value="P:negative regulation of DNA-templated transcription"/>
    <property type="evidence" value="ECO:0007669"/>
    <property type="project" value="TreeGrafter"/>
</dbReference>
<sequence length="272" mass="29553">MAARRPLNPSPTPAAPDDAPAPPRDRDRVAGLEKGLQVIEAFDQERPRLTISEVAERTGLTRAAARRYLLTLCELGFAHQDRNLFALTAKVLRLSQSYMHSARLPRIVQPELMKLSHALKEASSAGVLDGSDVLCVAATSAGRVISSTLQPGTRVPAWCTANGRVLLAAWPQDAVRAWIAQQALQPRTPHTLTDPDALAAEIERVRAQGHAAVDQEFEPGLRTVSVPLLNYRGDTVAALNVSVHASRMAMDELQEAALPPLRQAQTLLRQLL</sequence>
<dbReference type="PROSITE" id="PS51078">
    <property type="entry name" value="ICLR_ED"/>
    <property type="match status" value="1"/>
</dbReference>
<dbReference type="GO" id="GO:0003700">
    <property type="term" value="F:DNA-binding transcription factor activity"/>
    <property type="evidence" value="ECO:0007669"/>
    <property type="project" value="TreeGrafter"/>
</dbReference>
<keyword evidence="8" id="KW-1185">Reference proteome</keyword>